<gene>
    <name evidence="3" type="ORF">A4U43_C05F6420</name>
</gene>
<dbReference type="Pfam" id="PF00106">
    <property type="entry name" value="adh_short"/>
    <property type="match status" value="1"/>
</dbReference>
<dbReference type="GO" id="GO:0016491">
    <property type="term" value="F:oxidoreductase activity"/>
    <property type="evidence" value="ECO:0007669"/>
    <property type="project" value="UniProtKB-KW"/>
</dbReference>
<keyword evidence="1" id="KW-0521">NADP</keyword>
<sequence length="76" mass="8220">MEKVSLAFHGKLNILDNKAGTAIDKKAIDSMAEEYMSIMSTNFESAFLVCQLAYPLLKVSGAGSIVNISSIFGKLF</sequence>
<dbReference type="PRINTS" id="PR00081">
    <property type="entry name" value="GDHRDH"/>
</dbReference>
<keyword evidence="2" id="KW-0560">Oxidoreductase</keyword>
<dbReference type="AlphaFoldDB" id="A0A5P1EQ21"/>
<reference evidence="4" key="1">
    <citation type="journal article" date="2017" name="Nat. Commun.">
        <title>The asparagus genome sheds light on the origin and evolution of a young Y chromosome.</title>
        <authorList>
            <person name="Harkess A."/>
            <person name="Zhou J."/>
            <person name="Xu C."/>
            <person name="Bowers J.E."/>
            <person name="Van der Hulst R."/>
            <person name="Ayyampalayam S."/>
            <person name="Mercati F."/>
            <person name="Riccardi P."/>
            <person name="McKain M.R."/>
            <person name="Kakrana A."/>
            <person name="Tang H."/>
            <person name="Ray J."/>
            <person name="Groenendijk J."/>
            <person name="Arikit S."/>
            <person name="Mathioni S.M."/>
            <person name="Nakano M."/>
            <person name="Shan H."/>
            <person name="Telgmann-Rauber A."/>
            <person name="Kanno A."/>
            <person name="Yue Z."/>
            <person name="Chen H."/>
            <person name="Li W."/>
            <person name="Chen Y."/>
            <person name="Xu X."/>
            <person name="Zhang Y."/>
            <person name="Luo S."/>
            <person name="Chen H."/>
            <person name="Gao J."/>
            <person name="Mao Z."/>
            <person name="Pires J.C."/>
            <person name="Luo M."/>
            <person name="Kudrna D."/>
            <person name="Wing R.A."/>
            <person name="Meyers B.C."/>
            <person name="Yi K."/>
            <person name="Kong H."/>
            <person name="Lavrijsen P."/>
            <person name="Sunseri F."/>
            <person name="Falavigna A."/>
            <person name="Ye Y."/>
            <person name="Leebens-Mack J.H."/>
            <person name="Chen G."/>
        </authorList>
    </citation>
    <scope>NUCLEOTIDE SEQUENCE [LARGE SCALE GENOMIC DNA]</scope>
    <source>
        <strain evidence="4">cv. DH0086</strain>
    </source>
</reference>
<dbReference type="PANTHER" id="PTHR42898:SF6">
    <property type="entry name" value="NADP-DEPENDENT MANNITOL DEHYDROGENASE"/>
    <property type="match status" value="1"/>
</dbReference>
<evidence type="ECO:0000256" key="2">
    <source>
        <dbReference type="ARBA" id="ARBA00023002"/>
    </source>
</evidence>
<dbReference type="InterPro" id="IPR002347">
    <property type="entry name" value="SDR_fam"/>
</dbReference>
<dbReference type="SUPFAM" id="SSF51735">
    <property type="entry name" value="NAD(P)-binding Rossmann-fold domains"/>
    <property type="match status" value="1"/>
</dbReference>
<dbReference type="PANTHER" id="PTHR42898">
    <property type="entry name" value="TROPINONE REDUCTASE"/>
    <property type="match status" value="1"/>
</dbReference>
<dbReference type="Gene3D" id="3.40.50.720">
    <property type="entry name" value="NAD(P)-binding Rossmann-like Domain"/>
    <property type="match status" value="1"/>
</dbReference>
<evidence type="ECO:0000313" key="3">
    <source>
        <dbReference type="EMBL" id="ONK68026.1"/>
    </source>
</evidence>
<evidence type="ECO:0000256" key="1">
    <source>
        <dbReference type="ARBA" id="ARBA00022857"/>
    </source>
</evidence>
<dbReference type="InterPro" id="IPR036291">
    <property type="entry name" value="NAD(P)-bd_dom_sf"/>
</dbReference>
<dbReference type="Proteomes" id="UP000243459">
    <property type="component" value="Chromosome 5"/>
</dbReference>
<dbReference type="InterPro" id="IPR045000">
    <property type="entry name" value="TR"/>
</dbReference>
<protein>
    <submittedName>
        <fullName evidence="3">Uncharacterized protein</fullName>
    </submittedName>
</protein>
<organism evidence="3 4">
    <name type="scientific">Asparagus officinalis</name>
    <name type="common">Garden asparagus</name>
    <dbReference type="NCBI Taxonomy" id="4686"/>
    <lineage>
        <taxon>Eukaryota</taxon>
        <taxon>Viridiplantae</taxon>
        <taxon>Streptophyta</taxon>
        <taxon>Embryophyta</taxon>
        <taxon>Tracheophyta</taxon>
        <taxon>Spermatophyta</taxon>
        <taxon>Magnoliopsida</taxon>
        <taxon>Liliopsida</taxon>
        <taxon>Asparagales</taxon>
        <taxon>Asparagaceae</taxon>
        <taxon>Asparagoideae</taxon>
        <taxon>Asparagus</taxon>
    </lineage>
</organism>
<accession>A0A5P1EQ21</accession>
<proteinExistence type="predicted"/>
<dbReference type="EMBL" id="CM007385">
    <property type="protein sequence ID" value="ONK68026.1"/>
    <property type="molecule type" value="Genomic_DNA"/>
</dbReference>
<evidence type="ECO:0000313" key="4">
    <source>
        <dbReference type="Proteomes" id="UP000243459"/>
    </source>
</evidence>
<name>A0A5P1EQ21_ASPOF</name>
<keyword evidence="4" id="KW-1185">Reference proteome</keyword>
<dbReference type="Gramene" id="ONK68026">
    <property type="protein sequence ID" value="ONK68026"/>
    <property type="gene ID" value="A4U43_C05F6420"/>
</dbReference>